<dbReference type="EC" id="2.7.13.3" evidence="2"/>
<evidence type="ECO:0000256" key="4">
    <source>
        <dbReference type="SAM" id="Coils"/>
    </source>
</evidence>
<dbReference type="SUPFAM" id="SSF55874">
    <property type="entry name" value="ATPase domain of HSP90 chaperone/DNA topoisomerase II/histidine kinase"/>
    <property type="match status" value="1"/>
</dbReference>
<evidence type="ECO:0000313" key="8">
    <source>
        <dbReference type="Proteomes" id="UP000663929"/>
    </source>
</evidence>
<feature type="domain" description="Histidine kinase" evidence="6">
    <location>
        <begin position="802"/>
        <end position="1062"/>
    </location>
</feature>
<dbReference type="AlphaFoldDB" id="A0A8A4TU12"/>
<name>A0A8A4TU12_SULCO</name>
<dbReference type="Gene3D" id="2.130.10.10">
    <property type="entry name" value="YVTN repeat-like/Quinoprotein amine dehydrogenase"/>
    <property type="match status" value="3"/>
</dbReference>
<proteinExistence type="predicted"/>
<keyword evidence="5" id="KW-0812">Transmembrane</keyword>
<dbReference type="InterPro" id="IPR011123">
    <property type="entry name" value="Y_Y_Y"/>
</dbReference>
<dbReference type="GO" id="GO:0000155">
    <property type="term" value="F:phosphorelay sensor kinase activity"/>
    <property type="evidence" value="ECO:0007669"/>
    <property type="project" value="TreeGrafter"/>
</dbReference>
<gene>
    <name evidence="7" type="ORF">J3U87_13425</name>
</gene>
<dbReference type="EMBL" id="CP071793">
    <property type="protein sequence ID" value="QTD53449.1"/>
    <property type="molecule type" value="Genomic_DNA"/>
</dbReference>
<dbReference type="InterPro" id="IPR015943">
    <property type="entry name" value="WD40/YVTN_repeat-like_dom_sf"/>
</dbReference>
<keyword evidence="3" id="KW-0597">Phosphoprotein</keyword>
<protein>
    <recommendedName>
        <fullName evidence="2">histidine kinase</fullName>
        <ecNumber evidence="2">2.7.13.3</ecNumber>
    </recommendedName>
</protein>
<dbReference type="Gene3D" id="2.60.40.10">
    <property type="entry name" value="Immunoglobulins"/>
    <property type="match status" value="1"/>
</dbReference>
<dbReference type="SUPFAM" id="SSF63829">
    <property type="entry name" value="Calcium-dependent phosphotriesterase"/>
    <property type="match status" value="3"/>
</dbReference>
<dbReference type="SMART" id="SM00387">
    <property type="entry name" value="HATPase_c"/>
    <property type="match status" value="1"/>
</dbReference>
<dbReference type="RefSeq" id="WP_237383552.1">
    <property type="nucleotide sequence ID" value="NZ_CP071793.1"/>
</dbReference>
<accession>A0A8A4TU12</accession>
<dbReference type="InterPro" id="IPR004358">
    <property type="entry name" value="Sig_transdc_His_kin-like_C"/>
</dbReference>
<dbReference type="Pfam" id="PF07494">
    <property type="entry name" value="Reg_prop"/>
    <property type="match status" value="2"/>
</dbReference>
<dbReference type="InterPro" id="IPR036890">
    <property type="entry name" value="HATPase_C_sf"/>
</dbReference>
<dbReference type="Pfam" id="PF02518">
    <property type="entry name" value="HATPase_c"/>
    <property type="match status" value="1"/>
</dbReference>
<feature type="coiled-coil region" evidence="4">
    <location>
        <begin position="752"/>
        <end position="793"/>
    </location>
</feature>
<dbReference type="PROSITE" id="PS50109">
    <property type="entry name" value="HIS_KIN"/>
    <property type="match status" value="1"/>
</dbReference>
<keyword evidence="8" id="KW-1185">Reference proteome</keyword>
<dbReference type="PRINTS" id="PR00344">
    <property type="entry name" value="BCTRLSENSOR"/>
</dbReference>
<dbReference type="KEGG" id="scor:J3U87_13425"/>
<dbReference type="PANTHER" id="PTHR43547:SF2">
    <property type="entry name" value="HYBRID SIGNAL TRANSDUCTION HISTIDINE KINASE C"/>
    <property type="match status" value="1"/>
</dbReference>
<keyword evidence="5" id="KW-0472">Membrane</keyword>
<evidence type="ECO:0000313" key="7">
    <source>
        <dbReference type="EMBL" id="QTD53449.1"/>
    </source>
</evidence>
<evidence type="ECO:0000256" key="3">
    <source>
        <dbReference type="ARBA" id="ARBA00022553"/>
    </source>
</evidence>
<feature type="transmembrane region" description="Helical" evidence="5">
    <location>
        <begin position="730"/>
        <end position="749"/>
    </location>
</feature>
<reference evidence="7" key="1">
    <citation type="submission" date="2021-03" db="EMBL/GenBank/DDBJ databases">
        <title>Acanthopleuribacteraceae sp. M133.</title>
        <authorList>
            <person name="Wang G."/>
        </authorList>
    </citation>
    <scope>NUCLEOTIDE SEQUENCE</scope>
    <source>
        <strain evidence="7">M133</strain>
    </source>
</reference>
<dbReference type="PANTHER" id="PTHR43547">
    <property type="entry name" value="TWO-COMPONENT HISTIDINE KINASE"/>
    <property type="match status" value="1"/>
</dbReference>
<sequence>MSVFRRGPWVGLFLIGVQGIAQNVNLKSYSVNEGLPQNQVLSLYQDQKGFIWAGTYSGLGRYNGSHWRIYTKEHGLSRNFITDIHHDAKGRLLVGTRNGLNRLDADDRFHIFAKDPFWAECNVADILLDREKRLWVATTSGLARVVDGKTRVFTTEDGLPSLQCNAVYQTSDGRILVATNTKVSEIVGDQVSVLPVKTFFKDLEISSLIEAPDKRLLLGTNRGLLVYANGRFLLFRVRDRVISSEISCSEMGPDGILWFGTATQGVFGLRYESTQAEGLLEPEEIIDIDAGAGSPNLNTFSLIADSENNLWFGTDIALTKYTPSPFTYYTTYHGLANDFVRALHIDRKGTFWMGTRDGLNIMTRDYRIESFDTSKFLSQRIFSIAQAPDGTMFYGTFGGLTTIDPQGGLRNYTIVDGLEEDYVRSVFVDSKDRVWINSIGLARYENGEIVRMPEGHPLLEPTVYDVVEDQTGMLWLGSDRGLIGFRPETDEIHTFKEYSDVTVWAVDCDRDGVVWAASNGHGLFRVEGLELTRFTTEQGMGSNYGWQVLCQSNGALWFGHNRGLDVLEDGRIRHYSTRDGMAEDEGAAATVIEDWNGNLWFGSSSGITRYDPDQEPPAATALPVYLETVNANELNLNLARSAELTHDRNNLEFQFSAPHFRKEEEVRFSFRLVGLNKGKWSAPTTDTHVRFFNLSPGRYRFEVRAATQDGLQSDIASYAFHIMPAWWETWWFRLLGLVGIGILVFGVVVRRLARLTRQQEELERLVNERTRALQSANSELVEAQERLVETAHRAGMAEIATGILHNVGNILNSINVSAEMIVTIVQKSDASGFLRKFVQVMEANRDDMAHFLIETEQGRKVPETLSRTLSIMERNQEKVMKEVNQLRAQIHHINEIVRTQQAYAKVEGYYEMVDVNMVIEDGVRILANMIHNRSIELVQDLKPLPAIRVAKIKLMQVITNLLKNAIEATEKKSDPRERRIQIHSLVTEDNEIEIQIRDNGIGIHNEKAEQLFSYGYTTKEEGHGFGLHFCANAMTEMQGRISVRSEGIGSGACFVLQLPIDSGQKAHRPAPMGTLSA</sequence>
<dbReference type="InterPro" id="IPR011110">
    <property type="entry name" value="Reg_prop"/>
</dbReference>
<dbReference type="Gene3D" id="3.30.565.10">
    <property type="entry name" value="Histidine kinase-like ATPase, C-terminal domain"/>
    <property type="match status" value="1"/>
</dbReference>
<evidence type="ECO:0000259" key="6">
    <source>
        <dbReference type="PROSITE" id="PS50109"/>
    </source>
</evidence>
<dbReference type="Gene3D" id="1.10.287.130">
    <property type="match status" value="1"/>
</dbReference>
<evidence type="ECO:0000256" key="2">
    <source>
        <dbReference type="ARBA" id="ARBA00012438"/>
    </source>
</evidence>
<keyword evidence="4" id="KW-0175">Coiled coil</keyword>
<evidence type="ECO:0000256" key="1">
    <source>
        <dbReference type="ARBA" id="ARBA00000085"/>
    </source>
</evidence>
<dbReference type="Proteomes" id="UP000663929">
    <property type="component" value="Chromosome"/>
</dbReference>
<dbReference type="InterPro" id="IPR013783">
    <property type="entry name" value="Ig-like_fold"/>
</dbReference>
<keyword evidence="5" id="KW-1133">Transmembrane helix</keyword>
<dbReference type="Pfam" id="PF07495">
    <property type="entry name" value="Y_Y_Y"/>
    <property type="match status" value="1"/>
</dbReference>
<dbReference type="InterPro" id="IPR005467">
    <property type="entry name" value="His_kinase_dom"/>
</dbReference>
<dbReference type="InterPro" id="IPR003594">
    <property type="entry name" value="HATPase_dom"/>
</dbReference>
<comment type="catalytic activity">
    <reaction evidence="1">
        <text>ATP + protein L-histidine = ADP + protein N-phospho-L-histidine.</text>
        <dbReference type="EC" id="2.7.13.3"/>
    </reaction>
</comment>
<evidence type="ECO:0000256" key="5">
    <source>
        <dbReference type="SAM" id="Phobius"/>
    </source>
</evidence>
<organism evidence="7 8">
    <name type="scientific">Sulfidibacter corallicola</name>
    <dbReference type="NCBI Taxonomy" id="2818388"/>
    <lineage>
        <taxon>Bacteria</taxon>
        <taxon>Pseudomonadati</taxon>
        <taxon>Acidobacteriota</taxon>
        <taxon>Holophagae</taxon>
        <taxon>Acanthopleuribacterales</taxon>
        <taxon>Acanthopleuribacteraceae</taxon>
        <taxon>Sulfidibacter</taxon>
    </lineage>
</organism>